<accession>A0ABR3PTE3</accession>
<name>A0ABR3PTE3_9TREE</name>
<evidence type="ECO:0000256" key="7">
    <source>
        <dbReference type="ARBA" id="ARBA00038459"/>
    </source>
</evidence>
<keyword evidence="6 9" id="KW-0472">Membrane</keyword>
<dbReference type="InterPro" id="IPR011701">
    <property type="entry name" value="MFS"/>
</dbReference>
<evidence type="ECO:0000256" key="9">
    <source>
        <dbReference type="SAM" id="Phobius"/>
    </source>
</evidence>
<dbReference type="PROSITE" id="PS50850">
    <property type="entry name" value="MFS"/>
    <property type="match status" value="1"/>
</dbReference>
<dbReference type="EMBL" id="JBBXJM010000006">
    <property type="protein sequence ID" value="KAL1405713.1"/>
    <property type="molecule type" value="Genomic_DNA"/>
</dbReference>
<dbReference type="RefSeq" id="XP_069205657.1">
    <property type="nucleotide sequence ID" value="XM_069355816.1"/>
</dbReference>
<feature type="transmembrane region" description="Helical" evidence="9">
    <location>
        <begin position="349"/>
        <end position="369"/>
    </location>
</feature>
<keyword evidence="5 9" id="KW-1133">Transmembrane helix</keyword>
<organism evidence="11 12">
    <name type="scientific">Vanrija albida</name>
    <dbReference type="NCBI Taxonomy" id="181172"/>
    <lineage>
        <taxon>Eukaryota</taxon>
        <taxon>Fungi</taxon>
        <taxon>Dikarya</taxon>
        <taxon>Basidiomycota</taxon>
        <taxon>Agaricomycotina</taxon>
        <taxon>Tremellomycetes</taxon>
        <taxon>Trichosporonales</taxon>
        <taxon>Trichosporonaceae</taxon>
        <taxon>Vanrija</taxon>
    </lineage>
</organism>
<dbReference type="Proteomes" id="UP001565368">
    <property type="component" value="Unassembled WGS sequence"/>
</dbReference>
<dbReference type="InterPro" id="IPR020846">
    <property type="entry name" value="MFS_dom"/>
</dbReference>
<keyword evidence="12" id="KW-1185">Reference proteome</keyword>
<evidence type="ECO:0000256" key="8">
    <source>
        <dbReference type="SAM" id="MobiDB-lite"/>
    </source>
</evidence>
<evidence type="ECO:0000313" key="12">
    <source>
        <dbReference type="Proteomes" id="UP001565368"/>
    </source>
</evidence>
<dbReference type="CDD" id="cd17323">
    <property type="entry name" value="MFS_Tpo1_MDR_like"/>
    <property type="match status" value="1"/>
</dbReference>
<evidence type="ECO:0000256" key="1">
    <source>
        <dbReference type="ARBA" id="ARBA00004651"/>
    </source>
</evidence>
<gene>
    <name evidence="11" type="ORF">Q8F55_007383</name>
</gene>
<evidence type="ECO:0000313" key="11">
    <source>
        <dbReference type="EMBL" id="KAL1405713.1"/>
    </source>
</evidence>
<keyword evidence="2" id="KW-0813">Transport</keyword>
<dbReference type="PANTHER" id="PTHR23502">
    <property type="entry name" value="MAJOR FACILITATOR SUPERFAMILY"/>
    <property type="match status" value="1"/>
</dbReference>
<feature type="transmembrane region" description="Helical" evidence="9">
    <location>
        <begin position="138"/>
        <end position="157"/>
    </location>
</feature>
<feature type="transmembrane region" description="Helical" evidence="9">
    <location>
        <begin position="102"/>
        <end position="126"/>
    </location>
</feature>
<reference evidence="11 12" key="1">
    <citation type="submission" date="2023-08" db="EMBL/GenBank/DDBJ databases">
        <title>Annotated Genome Sequence of Vanrija albida AlHP1.</title>
        <authorList>
            <person name="Herzog R."/>
        </authorList>
    </citation>
    <scope>NUCLEOTIDE SEQUENCE [LARGE SCALE GENOMIC DNA]</scope>
    <source>
        <strain evidence="11 12">AlHP1</strain>
    </source>
</reference>
<feature type="transmembrane region" description="Helical" evidence="9">
    <location>
        <begin position="194"/>
        <end position="216"/>
    </location>
</feature>
<dbReference type="Pfam" id="PF07690">
    <property type="entry name" value="MFS_1"/>
    <property type="match status" value="1"/>
</dbReference>
<feature type="transmembrane region" description="Helical" evidence="9">
    <location>
        <begin position="456"/>
        <end position="476"/>
    </location>
</feature>
<dbReference type="SUPFAM" id="SSF103473">
    <property type="entry name" value="MFS general substrate transporter"/>
    <property type="match status" value="1"/>
</dbReference>
<dbReference type="PANTHER" id="PTHR23502:SF186">
    <property type="entry name" value="MAJOR FACILITATOR SUPERFAMILY (MFS) PROFILE DOMAIN-CONTAINING PROTEIN"/>
    <property type="match status" value="1"/>
</dbReference>
<feature type="transmembrane region" description="Helical" evidence="9">
    <location>
        <begin position="228"/>
        <end position="250"/>
    </location>
</feature>
<comment type="subcellular location">
    <subcellularLocation>
        <location evidence="1">Cell membrane</location>
        <topology evidence="1">Multi-pass membrane protein</topology>
    </subcellularLocation>
</comment>
<dbReference type="GeneID" id="95988426"/>
<feature type="transmembrane region" description="Helical" evidence="9">
    <location>
        <begin position="169"/>
        <end position="188"/>
    </location>
</feature>
<evidence type="ECO:0000256" key="6">
    <source>
        <dbReference type="ARBA" id="ARBA00023136"/>
    </source>
</evidence>
<evidence type="ECO:0000259" key="10">
    <source>
        <dbReference type="PROSITE" id="PS50850"/>
    </source>
</evidence>
<comment type="similarity">
    <text evidence="7">Belongs to the major facilitator superfamily. DHA1 family. Polyamines/proton antiporter (TC 2.A.1.2.16) subfamily.</text>
</comment>
<sequence>MTRAIDVEKGQAASNNEHNTNTDNTTDRASTQTPSTIAVTSGDGSIATREKRTPEFDDGNDLRQTVTSRTTRSVAEALRALENFDTAPENARNWSNRKKWSAVVTVALTAFVSTCGSTMAVPGIPYAMRDLGETNEKVGILIAGCYVLGMGTGPFLFAPMSELYGRQPAYMLSQTLFVIFCMAAALAPNMPGLIILRFLCGCFGSVGPTLGVATCADMFTPQERGRPVSLYAIGPMAGPPLGSMFGYWIVFGGWRWLQWAITILGGVNWVLLVLFSSETFAPAIQKKFQYRVRNPPAEDMGALRRWLVDFRWMGAMVTADQAKAAFSTAFSRPPRLLFGNPVASIASVYYAYIFSILYLFVVALAKLFGRAPYSDNKLFSYGWQQATVGLSYMPMALGFFSAAFTAAAFQDRIYKYLSKRNGDQGRPEYRLLMTQVGITCMPIGLFIFGWTAQAEVHWIAPMIGQFILSYGTMLAFNTLQAFIVDAFFPYSAAAVAGAVAVRSALACVIAVFAPQMFTTMGWGWGGTFLALVAATGIPLPTIMYFYGQRLRERFKFKG</sequence>
<feature type="domain" description="Major facilitator superfamily (MFS) profile" evidence="10">
    <location>
        <begin position="102"/>
        <end position="550"/>
    </location>
</feature>
<evidence type="ECO:0000256" key="2">
    <source>
        <dbReference type="ARBA" id="ARBA00022448"/>
    </source>
</evidence>
<keyword evidence="4 9" id="KW-0812">Transmembrane</keyword>
<feature type="transmembrane region" description="Helical" evidence="9">
    <location>
        <begin position="524"/>
        <end position="547"/>
    </location>
</feature>
<dbReference type="Gene3D" id="1.20.1250.20">
    <property type="entry name" value="MFS general substrate transporter like domains"/>
    <property type="match status" value="1"/>
</dbReference>
<feature type="region of interest" description="Disordered" evidence="8">
    <location>
        <begin position="1"/>
        <end position="60"/>
    </location>
</feature>
<feature type="transmembrane region" description="Helical" evidence="9">
    <location>
        <begin position="488"/>
        <end position="512"/>
    </location>
</feature>
<evidence type="ECO:0000256" key="3">
    <source>
        <dbReference type="ARBA" id="ARBA00022475"/>
    </source>
</evidence>
<feature type="compositionally biased region" description="Polar residues" evidence="8">
    <location>
        <begin position="28"/>
        <end position="43"/>
    </location>
</feature>
<dbReference type="InterPro" id="IPR036259">
    <property type="entry name" value="MFS_trans_sf"/>
</dbReference>
<feature type="transmembrane region" description="Helical" evidence="9">
    <location>
        <begin position="389"/>
        <end position="409"/>
    </location>
</feature>
<evidence type="ECO:0000256" key="4">
    <source>
        <dbReference type="ARBA" id="ARBA00022692"/>
    </source>
</evidence>
<proteinExistence type="inferred from homology"/>
<keyword evidence="3" id="KW-1003">Cell membrane</keyword>
<evidence type="ECO:0000256" key="5">
    <source>
        <dbReference type="ARBA" id="ARBA00022989"/>
    </source>
</evidence>
<comment type="caution">
    <text evidence="11">The sequence shown here is derived from an EMBL/GenBank/DDBJ whole genome shotgun (WGS) entry which is preliminary data.</text>
</comment>
<feature type="transmembrane region" description="Helical" evidence="9">
    <location>
        <begin position="429"/>
        <end position="450"/>
    </location>
</feature>
<feature type="compositionally biased region" description="Low complexity" evidence="8">
    <location>
        <begin position="15"/>
        <end position="24"/>
    </location>
</feature>
<feature type="transmembrane region" description="Helical" evidence="9">
    <location>
        <begin position="256"/>
        <end position="277"/>
    </location>
</feature>
<protein>
    <recommendedName>
        <fullName evidence="10">Major facilitator superfamily (MFS) profile domain-containing protein</fullName>
    </recommendedName>
</protein>